<dbReference type="HOGENOM" id="CLU_068226_6_0_6"/>
<dbReference type="NCBIfam" id="NF047646">
    <property type="entry name" value="REP_Tyr_transpos"/>
    <property type="match status" value="1"/>
</dbReference>
<dbReference type="GO" id="GO:0006313">
    <property type="term" value="P:DNA transposition"/>
    <property type="evidence" value="ECO:0007669"/>
    <property type="project" value="InterPro"/>
</dbReference>
<dbReference type="GO" id="GO:0004803">
    <property type="term" value="F:transposase activity"/>
    <property type="evidence" value="ECO:0007669"/>
    <property type="project" value="InterPro"/>
</dbReference>
<dbReference type="EMBL" id="CM001475">
    <property type="protein sequence ID" value="EIC28402.1"/>
    <property type="molecule type" value="Genomic_DNA"/>
</dbReference>
<dbReference type="InterPro" id="IPR036515">
    <property type="entry name" value="Transposase_17_sf"/>
</dbReference>
<evidence type="ECO:0008006" key="3">
    <source>
        <dbReference type="Google" id="ProtNLM"/>
    </source>
</evidence>
<evidence type="ECO:0000313" key="1">
    <source>
        <dbReference type="EMBL" id="EIC28402.1"/>
    </source>
</evidence>
<dbReference type="AlphaFoldDB" id="H8GNY0"/>
<evidence type="ECO:0000313" key="2">
    <source>
        <dbReference type="Proteomes" id="UP000005090"/>
    </source>
</evidence>
<dbReference type="Proteomes" id="UP000005090">
    <property type="component" value="Chromosome"/>
</dbReference>
<dbReference type="STRING" id="686340.Metal_0552"/>
<sequence>MTELNRYRIHGKTYFFTLALPEWRSGAAMHWTQALCLELVRIKRKYPFNLDALVILPKYVQGLMTLPGDAEEAGLLWQQVNNEFAELAGLSEELQGGEDSDFERKRCFGYMLRDDQDFARHLNFLHYNPVNQGLVKGVADWPYSTFFPYVQQGVYPLSWRMDVA</sequence>
<reference evidence="1 2" key="1">
    <citation type="journal article" date="2013" name="Genome Announc.">
        <title>Genome Sequence of the Obligate Gammaproteobacterial Methanotroph Methylomicrobium album Strain BG8.</title>
        <authorList>
            <person name="Kits K.D."/>
            <person name="Kalyuzhnaya M.G."/>
            <person name="Klotz M.G."/>
            <person name="Jetten M.S."/>
            <person name="Op den Camp H.J."/>
            <person name="Vuilleumier S."/>
            <person name="Bringel F."/>
            <person name="Dispirito A.A."/>
            <person name="Murrell J.C."/>
            <person name="Bruce D."/>
            <person name="Cheng J.F."/>
            <person name="Copeland A."/>
            <person name="Goodwin L."/>
            <person name="Hauser L."/>
            <person name="Lajus A."/>
            <person name="Land M.L."/>
            <person name="Lapidus A."/>
            <person name="Lucas S."/>
            <person name="Medigue C."/>
            <person name="Pitluck S."/>
            <person name="Woyke T."/>
            <person name="Zeytun A."/>
            <person name="Stein L.Y."/>
        </authorList>
    </citation>
    <scope>NUCLEOTIDE SEQUENCE [LARGE SCALE GENOMIC DNA]</scope>
    <source>
        <strain evidence="1 2">BG8</strain>
    </source>
</reference>
<protein>
    <recommendedName>
        <fullName evidence="3">Transposase IS200-like domain-containing protein</fullName>
    </recommendedName>
</protein>
<name>H8GNY0_METAL</name>
<dbReference type="PANTHER" id="PTHR36966:SF1">
    <property type="entry name" value="REP-ASSOCIATED TYROSINE TRANSPOSASE"/>
    <property type="match status" value="1"/>
</dbReference>
<gene>
    <name evidence="1" type="ORF">Metal_0552</name>
</gene>
<dbReference type="SUPFAM" id="SSF143422">
    <property type="entry name" value="Transposase IS200-like"/>
    <property type="match status" value="1"/>
</dbReference>
<organism evidence="1 2">
    <name type="scientific">Methylomicrobium album BG8</name>
    <dbReference type="NCBI Taxonomy" id="686340"/>
    <lineage>
        <taxon>Bacteria</taxon>
        <taxon>Pseudomonadati</taxon>
        <taxon>Pseudomonadota</taxon>
        <taxon>Gammaproteobacteria</taxon>
        <taxon>Methylococcales</taxon>
        <taxon>Methylococcaceae</taxon>
        <taxon>Methylomicrobium</taxon>
    </lineage>
</organism>
<dbReference type="Gene3D" id="3.30.70.1290">
    <property type="entry name" value="Transposase IS200-like"/>
    <property type="match status" value="1"/>
</dbReference>
<dbReference type="GO" id="GO:0043565">
    <property type="term" value="F:sequence-specific DNA binding"/>
    <property type="evidence" value="ECO:0007669"/>
    <property type="project" value="TreeGrafter"/>
</dbReference>
<dbReference type="RefSeq" id="WP_005369392.1">
    <property type="nucleotide sequence ID" value="NZ_CM001475.1"/>
</dbReference>
<accession>H8GNY0</accession>
<keyword evidence="2" id="KW-1185">Reference proteome</keyword>
<dbReference type="eggNOG" id="COG1943">
    <property type="taxonomic scope" value="Bacteria"/>
</dbReference>
<dbReference type="InterPro" id="IPR052715">
    <property type="entry name" value="RAYT_transposase"/>
</dbReference>
<dbReference type="PANTHER" id="PTHR36966">
    <property type="entry name" value="REP-ASSOCIATED TYROSINE TRANSPOSASE"/>
    <property type="match status" value="1"/>
</dbReference>
<proteinExistence type="predicted"/>